<dbReference type="InterPro" id="IPR024047">
    <property type="entry name" value="MM3350-like_sf"/>
</dbReference>
<dbReference type="PANTHER" id="PTHR41878">
    <property type="entry name" value="LEXA REPRESSOR-RELATED"/>
    <property type="match status" value="1"/>
</dbReference>
<organism evidence="2 3">
    <name type="scientific">Treponema primitia (strain ATCC BAA-887 / DSM 12427 / ZAS-2)</name>
    <dbReference type="NCBI Taxonomy" id="545694"/>
    <lineage>
        <taxon>Bacteria</taxon>
        <taxon>Pseudomonadati</taxon>
        <taxon>Spirochaetota</taxon>
        <taxon>Spirochaetia</taxon>
        <taxon>Spirochaetales</taxon>
        <taxon>Treponemataceae</taxon>
        <taxon>Treponema</taxon>
    </lineage>
</organism>
<dbReference type="STRING" id="545694.TREPR_0958"/>
<dbReference type="Proteomes" id="UP000009223">
    <property type="component" value="Chromosome"/>
</dbReference>
<dbReference type="Gene3D" id="3.10.290.30">
    <property type="entry name" value="MM3350-like"/>
    <property type="match status" value="1"/>
</dbReference>
<protein>
    <recommendedName>
        <fullName evidence="1">Plasmid pRiA4b Orf3-like domain-containing protein</fullName>
    </recommendedName>
</protein>
<keyword evidence="3" id="KW-1185">Reference proteome</keyword>
<feature type="domain" description="Plasmid pRiA4b Orf3-like" evidence="1">
    <location>
        <begin position="512"/>
        <end position="673"/>
    </location>
</feature>
<sequence>MNEKQEDALYDFLENNRDPFTLEEVTGFVRLLAFYKHDHLGEEIASFIDSQNIAFKLGPERWVSRRGCFEPLRFVISPTRSELLNGTLIPGHRCVPFANPMLMPQEYSFFYKGRQIPFTTLEGEPEEFYPYYTIFGEEYAPQYVARDNPSNESAFNSDPYEDPPDVSIQTLDMRNLYRELSFVPGDRFVVKTRDWKEGSFELERVGKDEWSKVDLYAWLEAAEGGFEDSFNFLGPGSSTEEQIAYAYWYGGKRMRDVPAYSMEDFLYEQTDRIETTPYGIETRFWFAGREIPDLKRLEGIMDPPDRSPDPFELNLVEKTLNRNGIPVSEDVVKSYILDALFRRDKDISALLERIVPPSVALGKGDRDSLEEYLVGMVKHIGHYYSPFKDAPIGAIRQRMGELHTAVIDLAARLCKGDLDPSWLPKHTFIILSQIQGHASGVMEDLDTDESPPEDELDAMDNSLDSMIETYEDMKDLIEDALDSYRQSNISEVKFPPAGGAEWRIFQVSLGGTDVWRRLALPESCRLGELHALIQALFGWSSGSGYHYFLEEQDPPPSVEEPTPPYGPRRHVPAKRLASELTLGELNLRGGNALIYEYGGKWTVKILLLSRHEPGPGEQIRCVAGAEAAPPEYIDGPMRFRRYLAALEQGAETERQMALRELGKDFDSEAFDINSCNRSLAAVIGKIEL</sequence>
<accession>F5YI42</accession>
<dbReference type="EMBL" id="CP001843">
    <property type="protein sequence ID" value="AEF86444.1"/>
    <property type="molecule type" value="Genomic_DNA"/>
</dbReference>
<evidence type="ECO:0000313" key="3">
    <source>
        <dbReference type="Proteomes" id="UP000009223"/>
    </source>
</evidence>
<proteinExistence type="predicted"/>
<dbReference type="SUPFAM" id="SSF159941">
    <property type="entry name" value="MM3350-like"/>
    <property type="match status" value="1"/>
</dbReference>
<dbReference type="RefSeq" id="WP_015709101.1">
    <property type="nucleotide sequence ID" value="NC_015578.1"/>
</dbReference>
<evidence type="ECO:0000259" key="1">
    <source>
        <dbReference type="Pfam" id="PF07929"/>
    </source>
</evidence>
<dbReference type="Pfam" id="PF07929">
    <property type="entry name" value="PRiA4_ORF3"/>
    <property type="match status" value="1"/>
</dbReference>
<dbReference type="InterPro" id="IPR012912">
    <property type="entry name" value="Plasmid_pRiA4b_Orf3-like"/>
</dbReference>
<evidence type="ECO:0000313" key="2">
    <source>
        <dbReference type="EMBL" id="AEF86444.1"/>
    </source>
</evidence>
<dbReference type="KEGG" id="tpi:TREPR_0958"/>
<dbReference type="AlphaFoldDB" id="F5YI42"/>
<dbReference type="HOGENOM" id="CLU_408226_0_0_12"/>
<dbReference type="eggNOG" id="COG4974">
    <property type="taxonomic scope" value="Bacteria"/>
</dbReference>
<reference evidence="2 3" key="2">
    <citation type="journal article" date="2011" name="ISME J.">
        <title>RNA-seq reveals cooperative metabolic interactions between two termite-gut spirochete species in co-culture.</title>
        <authorList>
            <person name="Rosenthal A.Z."/>
            <person name="Matson E.G."/>
            <person name="Eldar A."/>
            <person name="Leadbetter J.R."/>
        </authorList>
    </citation>
    <scope>NUCLEOTIDE SEQUENCE [LARGE SCALE GENOMIC DNA]</scope>
    <source>
        <strain evidence="3">ATCC BAA-887 / DSM 12427 / ZAS-2</strain>
    </source>
</reference>
<dbReference type="OrthoDB" id="354079at2"/>
<dbReference type="PANTHER" id="PTHR41878:SF1">
    <property type="entry name" value="TNPR PROTEIN"/>
    <property type="match status" value="1"/>
</dbReference>
<gene>
    <name evidence="2" type="ordered locus">TREPR_0958</name>
</gene>
<reference evidence="3" key="1">
    <citation type="submission" date="2009-12" db="EMBL/GenBank/DDBJ databases">
        <title>Complete sequence of Treponema primitia strain ZAS-2.</title>
        <authorList>
            <person name="Tetu S.G."/>
            <person name="Matson E."/>
            <person name="Ren Q."/>
            <person name="Seshadri R."/>
            <person name="Elbourne L."/>
            <person name="Hassan K.A."/>
            <person name="Durkin A."/>
            <person name="Radune D."/>
            <person name="Mohamoud Y."/>
            <person name="Shay R."/>
            <person name="Jin S."/>
            <person name="Zhang X."/>
            <person name="Lucey K."/>
            <person name="Ballor N.R."/>
            <person name="Ottesen E."/>
            <person name="Rosenthal R."/>
            <person name="Allen A."/>
            <person name="Leadbetter J.R."/>
            <person name="Paulsen I.T."/>
        </authorList>
    </citation>
    <scope>NUCLEOTIDE SEQUENCE [LARGE SCALE GENOMIC DNA]</scope>
    <source>
        <strain evidence="3">ATCC BAA-887 / DSM 12427 / ZAS-2</strain>
    </source>
</reference>
<name>F5YI42_TREPZ</name>